<gene>
    <name evidence="2" type="ORF">N7469_000821</name>
</gene>
<evidence type="ECO:0000256" key="1">
    <source>
        <dbReference type="SAM" id="MobiDB-lite"/>
    </source>
</evidence>
<evidence type="ECO:0000313" key="2">
    <source>
        <dbReference type="EMBL" id="KAJ5242494.1"/>
    </source>
</evidence>
<comment type="caution">
    <text evidence="2">The sequence shown here is derived from an EMBL/GenBank/DDBJ whole genome shotgun (WGS) entry which is preliminary data.</text>
</comment>
<dbReference type="AlphaFoldDB" id="A0A9W9PDG3"/>
<dbReference type="OrthoDB" id="10616023at2759"/>
<organism evidence="2 3">
    <name type="scientific">Penicillium citrinum</name>
    <dbReference type="NCBI Taxonomy" id="5077"/>
    <lineage>
        <taxon>Eukaryota</taxon>
        <taxon>Fungi</taxon>
        <taxon>Dikarya</taxon>
        <taxon>Ascomycota</taxon>
        <taxon>Pezizomycotina</taxon>
        <taxon>Eurotiomycetes</taxon>
        <taxon>Eurotiomycetidae</taxon>
        <taxon>Eurotiales</taxon>
        <taxon>Aspergillaceae</taxon>
        <taxon>Penicillium</taxon>
    </lineage>
</organism>
<dbReference type="Proteomes" id="UP001147733">
    <property type="component" value="Unassembled WGS sequence"/>
</dbReference>
<sequence>MSRVQRLESRDILCTRISLHDRANFFVKHLGWSAHLPPIEKWKEMPRKKEQQQKQQEEGEEDKECGNYEEELYFRRIYWMIVESGILNIPPLHTGHSVLYYQRPASEDDAQVAIKRLWGCYDPEFVYVKSHEWVEKRLGRKKFEERVDCWKFVGDKSTVSERPPLRKRTRRFEVYN</sequence>
<protein>
    <submittedName>
        <fullName evidence="2">Uncharacterized protein</fullName>
    </submittedName>
</protein>
<dbReference type="GeneID" id="81378908"/>
<dbReference type="RefSeq" id="XP_056505498.1">
    <property type="nucleotide sequence ID" value="XM_056639741.1"/>
</dbReference>
<dbReference type="EMBL" id="JAPQKT010000001">
    <property type="protein sequence ID" value="KAJ5242494.1"/>
    <property type="molecule type" value="Genomic_DNA"/>
</dbReference>
<evidence type="ECO:0000313" key="3">
    <source>
        <dbReference type="Proteomes" id="UP001147733"/>
    </source>
</evidence>
<name>A0A9W9PDG3_PENCI</name>
<feature type="compositionally biased region" description="Basic and acidic residues" evidence="1">
    <location>
        <begin position="43"/>
        <end position="57"/>
    </location>
</feature>
<reference evidence="2" key="1">
    <citation type="submission" date="2022-11" db="EMBL/GenBank/DDBJ databases">
        <authorList>
            <person name="Petersen C."/>
        </authorList>
    </citation>
    <scope>NUCLEOTIDE SEQUENCE</scope>
    <source>
        <strain evidence="2">IBT 23319</strain>
    </source>
</reference>
<keyword evidence="3" id="KW-1185">Reference proteome</keyword>
<reference evidence="2" key="2">
    <citation type="journal article" date="2023" name="IMA Fungus">
        <title>Comparative genomic study of the Penicillium genus elucidates a diverse pangenome and 15 lateral gene transfer events.</title>
        <authorList>
            <person name="Petersen C."/>
            <person name="Sorensen T."/>
            <person name="Nielsen M.R."/>
            <person name="Sondergaard T.E."/>
            <person name="Sorensen J.L."/>
            <person name="Fitzpatrick D.A."/>
            <person name="Frisvad J.C."/>
            <person name="Nielsen K.L."/>
        </authorList>
    </citation>
    <scope>NUCLEOTIDE SEQUENCE</scope>
    <source>
        <strain evidence="2">IBT 23319</strain>
    </source>
</reference>
<feature type="region of interest" description="Disordered" evidence="1">
    <location>
        <begin position="43"/>
        <end position="64"/>
    </location>
</feature>
<accession>A0A9W9PDG3</accession>
<proteinExistence type="predicted"/>